<organism evidence="2 3">
    <name type="scientific">Leptolyngbya boryana NIES-2135</name>
    <dbReference type="NCBI Taxonomy" id="1973484"/>
    <lineage>
        <taxon>Bacteria</taxon>
        <taxon>Bacillati</taxon>
        <taxon>Cyanobacteriota</taxon>
        <taxon>Cyanophyceae</taxon>
        <taxon>Leptolyngbyales</taxon>
        <taxon>Leptolyngbyaceae</taxon>
        <taxon>Leptolyngbya group</taxon>
        <taxon>Leptolyngbya</taxon>
    </lineage>
</organism>
<keyword evidence="1" id="KW-0175">Coiled coil</keyword>
<dbReference type="Proteomes" id="UP000217895">
    <property type="component" value="Chromosome"/>
</dbReference>
<reference evidence="2 3" key="1">
    <citation type="submission" date="2017-06" db="EMBL/GenBank/DDBJ databases">
        <title>Genome sequencing of cyanobaciteial culture collection at National Institute for Environmental Studies (NIES).</title>
        <authorList>
            <person name="Hirose Y."/>
            <person name="Shimura Y."/>
            <person name="Fujisawa T."/>
            <person name="Nakamura Y."/>
            <person name="Kawachi M."/>
        </authorList>
    </citation>
    <scope>NUCLEOTIDE SEQUENCE [LARGE SCALE GENOMIC DNA]</scope>
    <source>
        <strain evidence="2 3">NIES-2135</strain>
    </source>
</reference>
<dbReference type="EMBL" id="AP018203">
    <property type="protein sequence ID" value="BAY56101.1"/>
    <property type="molecule type" value="Genomic_DNA"/>
</dbReference>
<evidence type="ECO:0000256" key="1">
    <source>
        <dbReference type="SAM" id="Coils"/>
    </source>
</evidence>
<dbReference type="AlphaFoldDB" id="A0A1Z4JH94"/>
<evidence type="ECO:0000313" key="3">
    <source>
        <dbReference type="Proteomes" id="UP000217895"/>
    </source>
</evidence>
<feature type="coiled-coil region" evidence="1">
    <location>
        <begin position="81"/>
        <end position="108"/>
    </location>
</feature>
<sequence length="127" mass="14876">MAKRTFQGMNYRELQKANSQIRSQLSQESQKLLKASGLKNTGWDNVIALYQRIQELLDSDRVSEDLSLEELFLEVDRIGKKYQTQEEIEEFNQKLAKEVAEIGELVDRQFPDTEPEIIDFSKPKPRR</sequence>
<accession>A0A1Z4JH94</accession>
<protein>
    <submittedName>
        <fullName evidence="2">Uncharacterized protein</fullName>
    </submittedName>
</protein>
<gene>
    <name evidence="2" type="ORF">NIES2135_29310</name>
</gene>
<keyword evidence="3" id="KW-1185">Reference proteome</keyword>
<name>A0A1Z4JH94_LEPBY</name>
<proteinExistence type="predicted"/>
<evidence type="ECO:0000313" key="2">
    <source>
        <dbReference type="EMBL" id="BAY56101.1"/>
    </source>
</evidence>